<protein>
    <submittedName>
        <fullName evidence="1">Uncharacterized protein</fullName>
    </submittedName>
</protein>
<sequence>MCRLSPRPRYVCTAAGIHLPTGRCVTTWSEITRVEAAKLAGGDELNDNTYYLFVHARRRVFTTDSSWDNVEGYAALLQGLLTHLPGFRPDWQQVVDRRFAQTTRWNQVFATFYYKDKVVVYPRP</sequence>
<dbReference type="AlphaFoldDB" id="A0A1I6BNB7"/>
<reference evidence="2" key="1">
    <citation type="submission" date="2016-10" db="EMBL/GenBank/DDBJ databases">
        <authorList>
            <person name="Varghese N."/>
            <person name="Submissions S."/>
        </authorList>
    </citation>
    <scope>NUCLEOTIDE SEQUENCE [LARGE SCALE GENOMIC DNA]</scope>
    <source>
        <strain evidence="2">OR362-8,ATCC BAA-1266,JCM 13504</strain>
    </source>
</reference>
<dbReference type="EMBL" id="FOXS01000010">
    <property type="protein sequence ID" value="SFQ82317.1"/>
    <property type="molecule type" value="Genomic_DNA"/>
</dbReference>
<keyword evidence="2" id="KW-1185">Reference proteome</keyword>
<dbReference type="Proteomes" id="UP000199029">
    <property type="component" value="Unassembled WGS sequence"/>
</dbReference>
<evidence type="ECO:0000313" key="1">
    <source>
        <dbReference type="EMBL" id="SFQ82317.1"/>
    </source>
</evidence>
<dbReference type="STRING" id="1227077.SAMN04515668_4785"/>
<dbReference type="RefSeq" id="WP_092678819.1">
    <property type="nucleotide sequence ID" value="NZ_FOXS01000010.1"/>
</dbReference>
<evidence type="ECO:0000313" key="2">
    <source>
        <dbReference type="Proteomes" id="UP000199029"/>
    </source>
</evidence>
<gene>
    <name evidence="1" type="ORF">SAMN04515668_4785</name>
</gene>
<dbReference type="OrthoDB" id="7421214at2"/>
<accession>A0A1I6BNB7</accession>
<proteinExistence type="predicted"/>
<organism evidence="1 2">
    <name type="scientific">Hymenobacter arizonensis</name>
    <name type="common">Siccationidurans arizonensis</name>
    <dbReference type="NCBI Taxonomy" id="1227077"/>
    <lineage>
        <taxon>Bacteria</taxon>
        <taxon>Pseudomonadati</taxon>
        <taxon>Bacteroidota</taxon>
        <taxon>Cytophagia</taxon>
        <taxon>Cytophagales</taxon>
        <taxon>Hymenobacteraceae</taxon>
        <taxon>Hymenobacter</taxon>
    </lineage>
</organism>
<name>A0A1I6BNB7_HYMAR</name>